<dbReference type="GO" id="GO:0003700">
    <property type="term" value="F:DNA-binding transcription factor activity"/>
    <property type="evidence" value="ECO:0007669"/>
    <property type="project" value="TreeGrafter"/>
</dbReference>
<keyword evidence="1" id="KW-0805">Transcription regulation</keyword>
<dbReference type="InterPro" id="IPR028082">
    <property type="entry name" value="Peripla_BP_I"/>
</dbReference>
<dbReference type="Pfam" id="PF00356">
    <property type="entry name" value="LacI"/>
    <property type="match status" value="1"/>
</dbReference>
<dbReference type="InterPro" id="IPR000843">
    <property type="entry name" value="HTH_LacI"/>
</dbReference>
<dbReference type="PANTHER" id="PTHR30146:SF109">
    <property type="entry name" value="HTH-TYPE TRANSCRIPTIONAL REGULATOR GALS"/>
    <property type="match status" value="1"/>
</dbReference>
<evidence type="ECO:0000313" key="5">
    <source>
        <dbReference type="EMBL" id="TWT35289.1"/>
    </source>
</evidence>
<dbReference type="CDD" id="cd06267">
    <property type="entry name" value="PBP1_LacI_sugar_binding-like"/>
    <property type="match status" value="1"/>
</dbReference>
<evidence type="ECO:0000313" key="6">
    <source>
        <dbReference type="Proteomes" id="UP000316714"/>
    </source>
</evidence>
<feature type="domain" description="HTH lacI-type" evidence="4">
    <location>
        <begin position="7"/>
        <end position="62"/>
    </location>
</feature>
<organism evidence="5 6">
    <name type="scientific">Posidoniimonas corsicana</name>
    <dbReference type="NCBI Taxonomy" id="1938618"/>
    <lineage>
        <taxon>Bacteria</taxon>
        <taxon>Pseudomonadati</taxon>
        <taxon>Planctomycetota</taxon>
        <taxon>Planctomycetia</taxon>
        <taxon>Pirellulales</taxon>
        <taxon>Lacipirellulaceae</taxon>
        <taxon>Posidoniimonas</taxon>
    </lineage>
</organism>
<evidence type="ECO:0000259" key="4">
    <source>
        <dbReference type="PROSITE" id="PS50932"/>
    </source>
</evidence>
<gene>
    <name evidence="5" type="primary">rbsR</name>
    <name evidence="5" type="ORF">KOR34_01770</name>
</gene>
<evidence type="ECO:0000256" key="1">
    <source>
        <dbReference type="ARBA" id="ARBA00023015"/>
    </source>
</evidence>
<evidence type="ECO:0000256" key="2">
    <source>
        <dbReference type="ARBA" id="ARBA00023125"/>
    </source>
</evidence>
<dbReference type="AlphaFoldDB" id="A0A5C5VBT4"/>
<dbReference type="Gene3D" id="3.40.50.2300">
    <property type="match status" value="2"/>
</dbReference>
<dbReference type="CDD" id="cd01392">
    <property type="entry name" value="HTH_LacI"/>
    <property type="match status" value="1"/>
</dbReference>
<dbReference type="Gene3D" id="1.10.260.40">
    <property type="entry name" value="lambda repressor-like DNA-binding domains"/>
    <property type="match status" value="1"/>
</dbReference>
<keyword evidence="3" id="KW-0804">Transcription</keyword>
<dbReference type="Pfam" id="PF13377">
    <property type="entry name" value="Peripla_BP_3"/>
    <property type="match status" value="1"/>
</dbReference>
<dbReference type="Proteomes" id="UP000316714">
    <property type="component" value="Unassembled WGS sequence"/>
</dbReference>
<keyword evidence="2" id="KW-0238">DNA-binding</keyword>
<dbReference type="SUPFAM" id="SSF53822">
    <property type="entry name" value="Periplasmic binding protein-like I"/>
    <property type="match status" value="1"/>
</dbReference>
<keyword evidence="6" id="KW-1185">Reference proteome</keyword>
<dbReference type="GO" id="GO:0000976">
    <property type="term" value="F:transcription cis-regulatory region binding"/>
    <property type="evidence" value="ECO:0007669"/>
    <property type="project" value="TreeGrafter"/>
</dbReference>
<name>A0A5C5VBT4_9BACT</name>
<dbReference type="SUPFAM" id="SSF47413">
    <property type="entry name" value="lambda repressor-like DNA-binding domains"/>
    <property type="match status" value="1"/>
</dbReference>
<dbReference type="PANTHER" id="PTHR30146">
    <property type="entry name" value="LACI-RELATED TRANSCRIPTIONAL REPRESSOR"/>
    <property type="match status" value="1"/>
</dbReference>
<dbReference type="SMART" id="SM00354">
    <property type="entry name" value="HTH_LACI"/>
    <property type="match status" value="1"/>
</dbReference>
<evidence type="ECO:0000256" key="3">
    <source>
        <dbReference type="ARBA" id="ARBA00023163"/>
    </source>
</evidence>
<dbReference type="InterPro" id="IPR046335">
    <property type="entry name" value="LacI/GalR-like_sensor"/>
</dbReference>
<dbReference type="OrthoDB" id="269117at2"/>
<comment type="caution">
    <text evidence="5">The sequence shown here is derived from an EMBL/GenBank/DDBJ whole genome shotgun (WGS) entry which is preliminary data.</text>
</comment>
<accession>A0A5C5VBT4</accession>
<dbReference type="InterPro" id="IPR010982">
    <property type="entry name" value="Lambda_DNA-bd_dom_sf"/>
</dbReference>
<sequence>MNEPRVPRLKDVAAEAGVSVSAASKILRGDVGRFGEETCRRVVATAERLGWRRNLLVSSIQSGRTMTVGVMIPPYDSFWVKVLSGIHHRLGEADYLPITIWQGDLDHMPHFEADEQEGLRQINRLLDRRVDALIMWPTFAVAYRRHISDLAERSVPVVVIDYEPDEPICDTVGTNEALAAKTVAKHLLDLGHRRIACISSRESQSQTWALERREEFERAVEVQSDAEVRSWRLNREGTNGVEVATELLTSDFRPTAVFAVTDHEARHVYDAAAALGMSIPSDLSVIGFADLDFAAGLAPPLSTVRQRPREIGVEAASLVLQRLDGTVSGPFTKAKIEADVILRESTAPADQ</sequence>
<dbReference type="PROSITE" id="PS50932">
    <property type="entry name" value="HTH_LACI_2"/>
    <property type="match status" value="1"/>
</dbReference>
<proteinExistence type="predicted"/>
<protein>
    <submittedName>
        <fullName evidence="5">Ribose operon repressor</fullName>
    </submittedName>
</protein>
<reference evidence="5 6" key="1">
    <citation type="submission" date="2019-02" db="EMBL/GenBank/DDBJ databases">
        <title>Deep-cultivation of Planctomycetes and their phenomic and genomic characterization uncovers novel biology.</title>
        <authorList>
            <person name="Wiegand S."/>
            <person name="Jogler M."/>
            <person name="Boedeker C."/>
            <person name="Pinto D."/>
            <person name="Vollmers J."/>
            <person name="Rivas-Marin E."/>
            <person name="Kohn T."/>
            <person name="Peeters S.H."/>
            <person name="Heuer A."/>
            <person name="Rast P."/>
            <person name="Oberbeckmann S."/>
            <person name="Bunk B."/>
            <person name="Jeske O."/>
            <person name="Meyerdierks A."/>
            <person name="Storesund J.E."/>
            <person name="Kallscheuer N."/>
            <person name="Luecker S."/>
            <person name="Lage O.M."/>
            <person name="Pohl T."/>
            <person name="Merkel B.J."/>
            <person name="Hornburger P."/>
            <person name="Mueller R.-W."/>
            <person name="Bruemmer F."/>
            <person name="Labrenz M."/>
            <person name="Spormann A.M."/>
            <person name="Op Den Camp H."/>
            <person name="Overmann J."/>
            <person name="Amann R."/>
            <person name="Jetten M.S.M."/>
            <person name="Mascher T."/>
            <person name="Medema M.H."/>
            <person name="Devos D.P."/>
            <person name="Kaster A.-K."/>
            <person name="Ovreas L."/>
            <person name="Rohde M."/>
            <person name="Galperin M.Y."/>
            <person name="Jogler C."/>
        </authorList>
    </citation>
    <scope>NUCLEOTIDE SEQUENCE [LARGE SCALE GENOMIC DNA]</scope>
    <source>
        <strain evidence="5 6">KOR34</strain>
    </source>
</reference>
<dbReference type="EMBL" id="SIHJ01000001">
    <property type="protein sequence ID" value="TWT35289.1"/>
    <property type="molecule type" value="Genomic_DNA"/>
</dbReference>